<name>A0ABR4SSC9_BARQI</name>
<proteinExistence type="predicted"/>
<keyword evidence="1" id="KW-0812">Transmembrane</keyword>
<sequence length="47" mass="5765">MQDRNSFQHDFFILLTLIVKYSYIVILYPTNYLEKNFALIKIEKKDH</sequence>
<keyword evidence="1" id="KW-1133">Transmembrane helix</keyword>
<reference evidence="2 3" key="1">
    <citation type="submission" date="2012-04" db="EMBL/GenBank/DDBJ databases">
        <title>The Genome Sequence of Bartonella quintana JK 68.</title>
        <authorList>
            <consortium name="The Broad Institute Genome Sequencing Platform"/>
            <consortium name="The Broad Institute Genome Sequencing Center for Infectious Disease"/>
            <person name="Feldgarden M."/>
            <person name="Kirby J."/>
            <person name="Kosoy M."/>
            <person name="Birtles R."/>
            <person name="Probert W.S."/>
            <person name="Chiaraviglio L."/>
            <person name="Walker B."/>
            <person name="Young S.K."/>
            <person name="Zeng Q."/>
            <person name="Gargeya S."/>
            <person name="Fitzgerald M."/>
            <person name="Haas B."/>
            <person name="Abouelleil A."/>
            <person name="Alvarado L."/>
            <person name="Arachchi H.M."/>
            <person name="Berlin A.M."/>
            <person name="Chapman S.B."/>
            <person name="Goldberg J."/>
            <person name="Griggs A."/>
            <person name="Gujja S."/>
            <person name="Hansen M."/>
            <person name="Howarth C."/>
            <person name="Imamovic A."/>
            <person name="Larimer J."/>
            <person name="McCowen C."/>
            <person name="Montmayeur A."/>
            <person name="Murphy C."/>
            <person name="Neiman D."/>
            <person name="Pearson M."/>
            <person name="Priest M."/>
            <person name="Roberts A."/>
            <person name="Saif S."/>
            <person name="Shea T."/>
            <person name="Sisk P."/>
            <person name="Sykes S."/>
            <person name="Wortman J."/>
            <person name="Nusbaum C."/>
            <person name="Birren B."/>
        </authorList>
    </citation>
    <scope>NUCLEOTIDE SEQUENCE [LARGE SCALE GENOMIC DNA]</scope>
    <source>
        <strain evidence="2 3">JK 68</strain>
    </source>
</reference>
<protein>
    <submittedName>
        <fullName evidence="2">Uncharacterized protein</fullName>
    </submittedName>
</protein>
<organism evidence="2 3">
    <name type="scientific">Bartonella quintana JK 68</name>
    <dbReference type="NCBI Taxonomy" id="1134503"/>
    <lineage>
        <taxon>Bacteria</taxon>
        <taxon>Pseudomonadati</taxon>
        <taxon>Pseudomonadota</taxon>
        <taxon>Alphaproteobacteria</taxon>
        <taxon>Hyphomicrobiales</taxon>
        <taxon>Bartonellaceae</taxon>
        <taxon>Bartonella</taxon>
    </lineage>
</organism>
<evidence type="ECO:0000256" key="1">
    <source>
        <dbReference type="SAM" id="Phobius"/>
    </source>
</evidence>
<keyword evidence="3" id="KW-1185">Reference proteome</keyword>
<gene>
    <name evidence="2" type="ORF">O7U_00235</name>
</gene>
<dbReference type="Proteomes" id="UP000027143">
    <property type="component" value="Unassembled WGS sequence"/>
</dbReference>
<feature type="transmembrane region" description="Helical" evidence="1">
    <location>
        <begin position="12"/>
        <end position="30"/>
    </location>
</feature>
<evidence type="ECO:0000313" key="3">
    <source>
        <dbReference type="Proteomes" id="UP000027143"/>
    </source>
</evidence>
<dbReference type="EMBL" id="AHPD01000002">
    <property type="protein sequence ID" value="KEC66961.1"/>
    <property type="molecule type" value="Genomic_DNA"/>
</dbReference>
<comment type="caution">
    <text evidence="2">The sequence shown here is derived from an EMBL/GenBank/DDBJ whole genome shotgun (WGS) entry which is preliminary data.</text>
</comment>
<accession>A0ABR4SSC9</accession>
<keyword evidence="1" id="KW-0472">Membrane</keyword>
<evidence type="ECO:0000313" key="2">
    <source>
        <dbReference type="EMBL" id="KEC66961.1"/>
    </source>
</evidence>